<keyword evidence="4" id="KW-0804">Transcription</keyword>
<protein>
    <recommendedName>
        <fullName evidence="5">RNA polymerase sigma factor 70 region 4 type 2 domain-containing protein</fullName>
    </recommendedName>
</protein>
<evidence type="ECO:0000256" key="3">
    <source>
        <dbReference type="ARBA" id="ARBA00023082"/>
    </source>
</evidence>
<accession>A0A5Q0L6S2</accession>
<evidence type="ECO:0000256" key="4">
    <source>
        <dbReference type="ARBA" id="ARBA00023163"/>
    </source>
</evidence>
<proteinExistence type="inferred from homology"/>
<dbReference type="GO" id="GO:0016987">
    <property type="term" value="F:sigma factor activity"/>
    <property type="evidence" value="ECO:0007669"/>
    <property type="project" value="UniProtKB-KW"/>
</dbReference>
<dbReference type="GO" id="GO:0003677">
    <property type="term" value="F:DNA binding"/>
    <property type="evidence" value="ECO:0007669"/>
    <property type="project" value="InterPro"/>
</dbReference>
<dbReference type="Pfam" id="PF08281">
    <property type="entry name" value="Sigma70_r4_2"/>
    <property type="match status" value="1"/>
</dbReference>
<dbReference type="KEGG" id="sfy:GFH48_02750"/>
<dbReference type="InterPro" id="IPR013249">
    <property type="entry name" value="RNA_pol_sigma70_r4_t2"/>
</dbReference>
<keyword evidence="2" id="KW-0805">Transcription regulation</keyword>
<name>A0A5Q0L6S2_9ACTN</name>
<dbReference type="Gene3D" id="1.10.10.10">
    <property type="entry name" value="Winged helix-like DNA-binding domain superfamily/Winged helix DNA-binding domain"/>
    <property type="match status" value="1"/>
</dbReference>
<evidence type="ECO:0000259" key="5">
    <source>
        <dbReference type="Pfam" id="PF08281"/>
    </source>
</evidence>
<feature type="domain" description="RNA polymerase sigma factor 70 region 4 type 2" evidence="5">
    <location>
        <begin position="1"/>
        <end position="47"/>
    </location>
</feature>
<evidence type="ECO:0000256" key="1">
    <source>
        <dbReference type="ARBA" id="ARBA00010641"/>
    </source>
</evidence>
<reference evidence="6 7" key="1">
    <citation type="submission" date="2019-10" db="EMBL/GenBank/DDBJ databases">
        <title>A novel species.</title>
        <authorList>
            <person name="Gao J."/>
        </authorList>
    </citation>
    <scope>NUCLEOTIDE SEQUENCE [LARGE SCALE GENOMIC DNA]</scope>
    <source>
        <strain evidence="6 7">QMT-28</strain>
    </source>
</reference>
<dbReference type="InterPro" id="IPR036388">
    <property type="entry name" value="WH-like_DNA-bd_sf"/>
</dbReference>
<comment type="similarity">
    <text evidence="1">Belongs to the sigma-70 factor family. ECF subfamily.</text>
</comment>
<dbReference type="PANTHER" id="PTHR30173:SF36">
    <property type="entry name" value="ECF RNA POLYMERASE SIGMA FACTOR SIGJ"/>
    <property type="match status" value="1"/>
</dbReference>
<evidence type="ECO:0000256" key="2">
    <source>
        <dbReference type="ARBA" id="ARBA00023015"/>
    </source>
</evidence>
<sequence length="100" mass="11071">MERLTPAQRAAYVLREAFDYPYGRIAEVLGQSQTNARQLVSRARRHLAAEKRATVTAADHRQFLTAFSTASQEGNVAVLEELLREEIVSYSDCMGAAQAA</sequence>
<dbReference type="SUPFAM" id="SSF88659">
    <property type="entry name" value="Sigma3 and sigma4 domains of RNA polymerase sigma factors"/>
    <property type="match status" value="1"/>
</dbReference>
<dbReference type="EMBL" id="CP045643">
    <property type="protein sequence ID" value="QFZ72319.1"/>
    <property type="molecule type" value="Genomic_DNA"/>
</dbReference>
<dbReference type="GO" id="GO:0006352">
    <property type="term" value="P:DNA-templated transcription initiation"/>
    <property type="evidence" value="ECO:0007669"/>
    <property type="project" value="InterPro"/>
</dbReference>
<dbReference type="Proteomes" id="UP000326179">
    <property type="component" value="Chromosome"/>
</dbReference>
<keyword evidence="3" id="KW-0731">Sigma factor</keyword>
<evidence type="ECO:0000313" key="6">
    <source>
        <dbReference type="EMBL" id="QFZ72319.1"/>
    </source>
</evidence>
<evidence type="ECO:0000313" key="7">
    <source>
        <dbReference type="Proteomes" id="UP000326179"/>
    </source>
</evidence>
<dbReference type="PANTHER" id="PTHR30173">
    <property type="entry name" value="SIGMA 19 FACTOR"/>
    <property type="match status" value="1"/>
</dbReference>
<dbReference type="RefSeq" id="WP_153286689.1">
    <property type="nucleotide sequence ID" value="NZ_CP045643.1"/>
</dbReference>
<gene>
    <name evidence="6" type="ORF">GFH48_02750</name>
</gene>
<dbReference type="AlphaFoldDB" id="A0A5Q0L6S2"/>
<dbReference type="InterPro" id="IPR013324">
    <property type="entry name" value="RNA_pol_sigma_r3/r4-like"/>
</dbReference>
<organism evidence="6 7">
    <name type="scientific">Streptomyces fagopyri</name>
    <dbReference type="NCBI Taxonomy" id="2662397"/>
    <lineage>
        <taxon>Bacteria</taxon>
        <taxon>Bacillati</taxon>
        <taxon>Actinomycetota</taxon>
        <taxon>Actinomycetes</taxon>
        <taxon>Kitasatosporales</taxon>
        <taxon>Streptomycetaceae</taxon>
        <taxon>Streptomyces</taxon>
    </lineage>
</organism>
<dbReference type="InterPro" id="IPR052704">
    <property type="entry name" value="ECF_Sigma-70_Domain"/>
</dbReference>
<keyword evidence="7" id="KW-1185">Reference proteome</keyword>